<dbReference type="AlphaFoldDB" id="R7UR62"/>
<evidence type="ECO:0000259" key="7">
    <source>
        <dbReference type="PROSITE" id="PS50262"/>
    </source>
</evidence>
<reference evidence="9" key="3">
    <citation type="submission" date="2015-06" db="UniProtKB">
        <authorList>
            <consortium name="EnsemblMetazoa"/>
        </authorList>
    </citation>
    <scope>IDENTIFICATION</scope>
</reference>
<evidence type="ECO:0000256" key="6">
    <source>
        <dbReference type="SAM" id="Phobius"/>
    </source>
</evidence>
<keyword evidence="2 6" id="KW-0812">Transmembrane</keyword>
<feature type="transmembrane region" description="Helical" evidence="6">
    <location>
        <begin position="65"/>
        <end position="95"/>
    </location>
</feature>
<sequence>MDSTTNVDSTTASAATAVNPGPCLLYYFILATLVGGITIILGLLGNALSLSILGKQRKTSSTIQALCLLAVGDSFVLIACLPVPVAGVLGMIYGLKGSHSVGVLASVYTFEVARIFNQVSTLLTVILMWQRYVAVCLPHKAKQLCTVRMVNTVSACCSVAACLFYLPNFFLYSLRTSSDGGLYPVSHSLVHNAYFQTIHSLVLTYFVSYIIPPTKRVLMWVYDPFTRNVACGGELQYFAFMPHIALMLNSSANFSVYILFARGFRRKLLAILTRRNAVAPTESNSNTNPGANTNHIDSMASTRSCKAARDKASTEAKSSKARTPTGPNFNGAEAVDPRSRKA</sequence>
<reference evidence="8 10" key="2">
    <citation type="journal article" date="2013" name="Nature">
        <title>Insights into bilaterian evolution from three spiralian genomes.</title>
        <authorList>
            <person name="Simakov O."/>
            <person name="Marletaz F."/>
            <person name="Cho S.J."/>
            <person name="Edsinger-Gonzales E."/>
            <person name="Havlak P."/>
            <person name="Hellsten U."/>
            <person name="Kuo D.H."/>
            <person name="Larsson T."/>
            <person name="Lv J."/>
            <person name="Arendt D."/>
            <person name="Savage R."/>
            <person name="Osoegawa K."/>
            <person name="de Jong P."/>
            <person name="Grimwood J."/>
            <person name="Chapman J.A."/>
            <person name="Shapiro H."/>
            <person name="Aerts A."/>
            <person name="Otillar R.P."/>
            <person name="Terry A.Y."/>
            <person name="Boore J.L."/>
            <person name="Grigoriev I.V."/>
            <person name="Lindberg D.R."/>
            <person name="Seaver E.C."/>
            <person name="Weisblat D.A."/>
            <person name="Putnam N.H."/>
            <person name="Rokhsar D.S."/>
        </authorList>
    </citation>
    <scope>NUCLEOTIDE SEQUENCE</scope>
    <source>
        <strain evidence="8 10">I ESC-2004</strain>
    </source>
</reference>
<feature type="transmembrane region" description="Helical" evidence="6">
    <location>
        <begin position="115"/>
        <end position="137"/>
    </location>
</feature>
<name>R7UR62_CAPTE</name>
<dbReference type="PANTHER" id="PTHR46641:SF2">
    <property type="entry name" value="FMRFAMIDE RECEPTOR"/>
    <property type="match status" value="1"/>
</dbReference>
<feature type="transmembrane region" description="Helical" evidence="6">
    <location>
        <begin position="149"/>
        <end position="173"/>
    </location>
</feature>
<evidence type="ECO:0000313" key="10">
    <source>
        <dbReference type="Proteomes" id="UP000014760"/>
    </source>
</evidence>
<dbReference type="Gene3D" id="1.20.1070.10">
    <property type="entry name" value="Rhodopsin 7-helix transmembrane proteins"/>
    <property type="match status" value="1"/>
</dbReference>
<dbReference type="HOGENOM" id="CLU_009579_24_7_1"/>
<dbReference type="GO" id="GO:0016020">
    <property type="term" value="C:membrane"/>
    <property type="evidence" value="ECO:0007669"/>
    <property type="project" value="UniProtKB-SubCell"/>
</dbReference>
<keyword evidence="3 6" id="KW-1133">Transmembrane helix</keyword>
<organism evidence="8">
    <name type="scientific">Capitella teleta</name>
    <name type="common">Polychaete worm</name>
    <dbReference type="NCBI Taxonomy" id="283909"/>
    <lineage>
        <taxon>Eukaryota</taxon>
        <taxon>Metazoa</taxon>
        <taxon>Spiralia</taxon>
        <taxon>Lophotrochozoa</taxon>
        <taxon>Annelida</taxon>
        <taxon>Polychaeta</taxon>
        <taxon>Sedentaria</taxon>
        <taxon>Scolecida</taxon>
        <taxon>Capitellidae</taxon>
        <taxon>Capitella</taxon>
    </lineage>
</organism>
<dbReference type="STRING" id="283909.R7UR62"/>
<evidence type="ECO:0000256" key="3">
    <source>
        <dbReference type="ARBA" id="ARBA00022989"/>
    </source>
</evidence>
<evidence type="ECO:0000313" key="8">
    <source>
        <dbReference type="EMBL" id="ELU08578.1"/>
    </source>
</evidence>
<keyword evidence="4 6" id="KW-0472">Membrane</keyword>
<reference evidence="10" key="1">
    <citation type="submission" date="2012-12" db="EMBL/GenBank/DDBJ databases">
        <authorList>
            <person name="Hellsten U."/>
            <person name="Grimwood J."/>
            <person name="Chapman J.A."/>
            <person name="Shapiro H."/>
            <person name="Aerts A."/>
            <person name="Otillar R.P."/>
            <person name="Terry A.Y."/>
            <person name="Boore J.L."/>
            <person name="Simakov O."/>
            <person name="Marletaz F."/>
            <person name="Cho S.-J."/>
            <person name="Edsinger-Gonzales E."/>
            <person name="Havlak P."/>
            <person name="Kuo D.-H."/>
            <person name="Larsson T."/>
            <person name="Lv J."/>
            <person name="Arendt D."/>
            <person name="Savage R."/>
            <person name="Osoegawa K."/>
            <person name="de Jong P."/>
            <person name="Lindberg D.R."/>
            <person name="Seaver E.C."/>
            <person name="Weisblat D.A."/>
            <person name="Putnam N.H."/>
            <person name="Grigoriev I.V."/>
            <person name="Rokhsar D.S."/>
        </authorList>
    </citation>
    <scope>NUCLEOTIDE SEQUENCE</scope>
    <source>
        <strain evidence="10">I ESC-2004</strain>
    </source>
</reference>
<dbReference type="PANTHER" id="PTHR46641">
    <property type="entry name" value="FMRFAMIDE RECEPTOR-RELATED"/>
    <property type="match status" value="1"/>
</dbReference>
<feature type="region of interest" description="Disordered" evidence="5">
    <location>
        <begin position="279"/>
        <end position="342"/>
    </location>
</feature>
<dbReference type="EMBL" id="AMQN01006702">
    <property type="status" value="NOT_ANNOTATED_CDS"/>
    <property type="molecule type" value="Genomic_DNA"/>
</dbReference>
<feature type="domain" description="G-protein coupled receptors family 1 profile" evidence="7">
    <location>
        <begin position="45"/>
        <end position="212"/>
    </location>
</feature>
<feature type="transmembrane region" description="Helical" evidence="6">
    <location>
        <begin position="25"/>
        <end position="53"/>
    </location>
</feature>
<keyword evidence="10" id="KW-1185">Reference proteome</keyword>
<dbReference type="InterPro" id="IPR052954">
    <property type="entry name" value="GPCR-Ligand_Int"/>
</dbReference>
<dbReference type="EnsemblMetazoa" id="CapteT211241">
    <property type="protein sequence ID" value="CapteP211241"/>
    <property type="gene ID" value="CapteG211241"/>
</dbReference>
<proteinExistence type="predicted"/>
<feature type="compositionally biased region" description="Basic and acidic residues" evidence="5">
    <location>
        <begin position="307"/>
        <end position="318"/>
    </location>
</feature>
<evidence type="ECO:0000313" key="9">
    <source>
        <dbReference type="EnsemblMetazoa" id="CapteP211241"/>
    </source>
</evidence>
<evidence type="ECO:0000256" key="1">
    <source>
        <dbReference type="ARBA" id="ARBA00004370"/>
    </source>
</evidence>
<comment type="subcellular location">
    <subcellularLocation>
        <location evidence="1">Membrane</location>
    </subcellularLocation>
</comment>
<dbReference type="PROSITE" id="PS50262">
    <property type="entry name" value="G_PROTEIN_RECEP_F1_2"/>
    <property type="match status" value="1"/>
</dbReference>
<evidence type="ECO:0000256" key="4">
    <source>
        <dbReference type="ARBA" id="ARBA00023136"/>
    </source>
</evidence>
<dbReference type="Proteomes" id="UP000014760">
    <property type="component" value="Unassembled WGS sequence"/>
</dbReference>
<evidence type="ECO:0000256" key="2">
    <source>
        <dbReference type="ARBA" id="ARBA00022692"/>
    </source>
</evidence>
<feature type="compositionally biased region" description="Polar residues" evidence="5">
    <location>
        <begin position="281"/>
        <end position="304"/>
    </location>
</feature>
<evidence type="ECO:0000256" key="5">
    <source>
        <dbReference type="SAM" id="MobiDB-lite"/>
    </source>
</evidence>
<accession>R7UR62</accession>
<dbReference type="InterPro" id="IPR017452">
    <property type="entry name" value="GPCR_Rhodpsn_7TM"/>
</dbReference>
<dbReference type="EMBL" id="KB298957">
    <property type="protein sequence ID" value="ELU08578.1"/>
    <property type="molecule type" value="Genomic_DNA"/>
</dbReference>
<dbReference type="SUPFAM" id="SSF81321">
    <property type="entry name" value="Family A G protein-coupled receptor-like"/>
    <property type="match status" value="1"/>
</dbReference>
<protein>
    <recommendedName>
        <fullName evidence="7">G-protein coupled receptors family 1 profile domain-containing protein</fullName>
    </recommendedName>
</protein>
<gene>
    <name evidence="8" type="ORF">CAPTEDRAFT_211241</name>
</gene>